<dbReference type="Gene3D" id="3.30.450.20">
    <property type="entry name" value="PAS domain"/>
    <property type="match status" value="2"/>
</dbReference>
<dbReference type="EC" id="2.7.13.3" evidence="2"/>
<evidence type="ECO:0000259" key="10">
    <source>
        <dbReference type="PROSITE" id="PS50113"/>
    </source>
</evidence>
<dbReference type="RefSeq" id="WP_043218513.1">
    <property type="nucleotide sequence ID" value="NZ_CP007511.1"/>
</dbReference>
<dbReference type="PROSITE" id="PS50110">
    <property type="entry name" value="RESPONSE_REGULATORY"/>
    <property type="match status" value="1"/>
</dbReference>
<dbReference type="Gene3D" id="3.30.565.10">
    <property type="entry name" value="Histidine kinase-like ATPase, C-terminal domain"/>
    <property type="match status" value="1"/>
</dbReference>
<dbReference type="EMBL" id="CP007511">
    <property type="protein sequence ID" value="AJE14129.1"/>
    <property type="molecule type" value="Genomic_DNA"/>
</dbReference>
<dbReference type="PANTHER" id="PTHR43065:SF49">
    <property type="entry name" value="HISTIDINE KINASE"/>
    <property type="match status" value="1"/>
</dbReference>
<dbReference type="GO" id="GO:0000155">
    <property type="term" value="F:phosphorelay sensor kinase activity"/>
    <property type="evidence" value="ECO:0007669"/>
    <property type="project" value="InterPro"/>
</dbReference>
<feature type="domain" description="PAS" evidence="9">
    <location>
        <begin position="3"/>
        <end position="80"/>
    </location>
</feature>
<dbReference type="Pfam" id="PF02518">
    <property type="entry name" value="HATPase_c"/>
    <property type="match status" value="1"/>
</dbReference>
<dbReference type="Proteomes" id="UP000031271">
    <property type="component" value="Chromosome"/>
</dbReference>
<reference evidence="11 13" key="3">
    <citation type="journal article" name="Genome Announc.">
        <title>Complete Genome Sequence of Pseudomonas balearica DSM 6083T.</title>
        <authorList>
            <person name="Bennasar-Figueras A."/>
            <person name="Salva-Serra F."/>
            <person name="Jaen-Luchoro D."/>
            <person name="Segui C."/>
            <person name="Aliaga F."/>
            <person name="Busquets A."/>
            <person name="Gomila M."/>
            <person name="Moore E.R."/>
            <person name="Lalucat J."/>
        </authorList>
    </citation>
    <scope>NUCLEOTIDE SEQUENCE [LARGE SCALE GENOMIC DNA]</scope>
    <source>
        <strain evidence="13">DSM 6083</strain>
        <strain evidence="11">DSM6083</strain>
    </source>
</reference>
<accession>A0A8D3XZB9</accession>
<dbReference type="SMART" id="SM00448">
    <property type="entry name" value="REC"/>
    <property type="match status" value="1"/>
</dbReference>
<dbReference type="PROSITE" id="PS50109">
    <property type="entry name" value="HIS_KIN"/>
    <property type="match status" value="1"/>
</dbReference>
<keyword evidence="3 5" id="KW-0597">Phosphoprotein</keyword>
<organism evidence="11 13">
    <name type="scientific">Stutzerimonas balearica DSM 6083</name>
    <dbReference type="NCBI Taxonomy" id="1123016"/>
    <lineage>
        <taxon>Bacteria</taxon>
        <taxon>Pseudomonadati</taxon>
        <taxon>Pseudomonadota</taxon>
        <taxon>Gammaproteobacteria</taxon>
        <taxon>Pseudomonadales</taxon>
        <taxon>Pseudomonadaceae</taxon>
        <taxon>Stutzerimonas</taxon>
    </lineage>
</organism>
<comment type="catalytic activity">
    <reaction evidence="1">
        <text>ATP + protein L-histidine = ADP + protein N-phospho-L-histidine.</text>
        <dbReference type="EC" id="2.7.13.3"/>
    </reaction>
</comment>
<dbReference type="InterPro" id="IPR011006">
    <property type="entry name" value="CheY-like_superfamily"/>
</dbReference>
<dbReference type="InterPro" id="IPR036097">
    <property type="entry name" value="HisK_dim/P_sf"/>
</dbReference>
<reference evidence="12 14" key="2">
    <citation type="submission" date="2016-10" db="EMBL/GenBank/DDBJ databases">
        <authorList>
            <person name="Varghese N."/>
            <person name="Submissions S."/>
        </authorList>
    </citation>
    <scope>NUCLEOTIDE SEQUENCE [LARGE SCALE GENOMIC DNA]</scope>
    <source>
        <strain evidence="12 14">DSM 6083</strain>
    </source>
</reference>
<dbReference type="EMBL" id="FNHO01000011">
    <property type="protein sequence ID" value="SDM87936.1"/>
    <property type="molecule type" value="Genomic_DNA"/>
</dbReference>
<reference evidence="13" key="1">
    <citation type="submission" date="2014-03" db="EMBL/GenBank/DDBJ databases">
        <title>Complete genome of Pseudomonas balearica DSM 6083T, a sewage water isolate from an enrichment with 2-methylnaphthalene.</title>
        <authorList>
            <person name="Salva-Serra F."/>
            <person name="Jaen-Luchoro D."/>
            <person name="Busquets A."/>
            <person name="Pena A."/>
            <person name="Gomila M."/>
            <person name="Bosch R."/>
            <person name="Nogales B."/>
            <person name="Garcia-Valdes E."/>
            <person name="Lalucat J."/>
            <person name="Bennasar A."/>
        </authorList>
    </citation>
    <scope>NUCLEOTIDE SEQUENCE [LARGE SCALE GENOMIC DNA]</scope>
    <source>
        <strain evidence="13">DSM 6083</strain>
    </source>
</reference>
<dbReference type="NCBIfam" id="TIGR00229">
    <property type="entry name" value="sensory_box"/>
    <property type="match status" value="2"/>
</dbReference>
<evidence type="ECO:0000313" key="14">
    <source>
        <dbReference type="Proteomes" id="UP000182276"/>
    </source>
</evidence>
<evidence type="ECO:0000256" key="4">
    <source>
        <dbReference type="ARBA" id="ARBA00022777"/>
    </source>
</evidence>
<dbReference type="SUPFAM" id="SSF55874">
    <property type="entry name" value="ATPase domain of HSP90 chaperone/DNA topoisomerase II/histidine kinase"/>
    <property type="match status" value="1"/>
</dbReference>
<feature type="domain" description="PAC" evidence="10">
    <location>
        <begin position="243"/>
        <end position="298"/>
    </location>
</feature>
<dbReference type="Pfam" id="PF08448">
    <property type="entry name" value="PAS_4"/>
    <property type="match status" value="2"/>
</dbReference>
<evidence type="ECO:0000313" key="13">
    <source>
        <dbReference type="Proteomes" id="UP000031271"/>
    </source>
</evidence>
<dbReference type="InterPro" id="IPR003661">
    <property type="entry name" value="HisK_dim/P_dom"/>
</dbReference>
<dbReference type="CDD" id="cd00156">
    <property type="entry name" value="REC"/>
    <property type="match status" value="1"/>
</dbReference>
<keyword evidence="4 11" id="KW-0418">Kinase</keyword>
<sequence length="715" mass="78535">MQQRPSFESLFRLSPNAYVLLAPDLAILDANDAYLRLTGRRREEILGQRLHEAFAVDPQQPDAVNVAELLESFDRVLERRVPDTIPVIRYSISRQTERGPVFEDRYWSATHTPLLDDDGRVSAILQHTSDITELYGMQAARAAAEARMQPLQQIGQAIIARARLVQDEGNLLRRLFAQAPGFVCFLRGPEHIFELVNAEYQRLTGHRELIGRSVREALPEVDGQGFLELLDHAFASGEPIVRRQAPVRLRRDPQGPLEELFVDFLYQPITESSGRVSGIFVLGHDVTEQRRAEDEVRSYREHLEELVRERTAALLQSEAERQAAEAALLQAQKLEAVGKLTGGIAHDFNNMLQIIGGNLQLLRRSLGADETALRRLDSAVSGVDKGARLASQLLAFASRQPLRPQRVHLEQLIGDMHELLDGALGSSITVEVDVPGGLWPVHADVGNLQSVLLNLAANAREAMAGTGRLQIRLHNSALTEKVHGEAADIAPGDYVVLSVIDEGVGMSDAVRSHAFEPFFTTKQETNASGLGLSMVYGFVKQSGGFVRLDNGEQGGTAVHVYLPRAQEASGQGSEERPAPAVVEDTVPVECANADEAGLQVLFVEDDPTLRMLTGEVMLELGHQVTLSETAEDALAQLEGGEFDVLLTDVGLHGMSGIELARRVRQHHPGVTVVIASGYAVDAREEALADVRTMLKPYDIQQVRALLEAIARERRG</sequence>
<dbReference type="SMART" id="SM00387">
    <property type="entry name" value="HATPase_c"/>
    <property type="match status" value="1"/>
</dbReference>
<dbReference type="InterPro" id="IPR035965">
    <property type="entry name" value="PAS-like_dom_sf"/>
</dbReference>
<evidence type="ECO:0000313" key="11">
    <source>
        <dbReference type="EMBL" id="AJE14129.1"/>
    </source>
</evidence>
<dbReference type="SUPFAM" id="SSF47384">
    <property type="entry name" value="Homodimeric domain of signal transducing histidine kinase"/>
    <property type="match status" value="1"/>
</dbReference>
<feature type="domain" description="Histidine kinase" evidence="7">
    <location>
        <begin position="343"/>
        <end position="566"/>
    </location>
</feature>
<dbReference type="SUPFAM" id="SSF55785">
    <property type="entry name" value="PYP-like sensor domain (PAS domain)"/>
    <property type="match status" value="2"/>
</dbReference>
<dbReference type="Proteomes" id="UP000182276">
    <property type="component" value="Unassembled WGS sequence"/>
</dbReference>
<dbReference type="PANTHER" id="PTHR43065">
    <property type="entry name" value="SENSOR HISTIDINE KINASE"/>
    <property type="match status" value="1"/>
</dbReference>
<dbReference type="AlphaFoldDB" id="A0A8D3XZB9"/>
<dbReference type="InterPro" id="IPR036890">
    <property type="entry name" value="HATPase_C_sf"/>
</dbReference>
<keyword evidence="4 11" id="KW-0808">Transferase</keyword>
<dbReference type="CDD" id="cd00082">
    <property type="entry name" value="HisKA"/>
    <property type="match status" value="1"/>
</dbReference>
<protein>
    <recommendedName>
        <fullName evidence="2">histidine kinase</fullName>
        <ecNumber evidence="2">2.7.13.3</ecNumber>
    </recommendedName>
</protein>
<dbReference type="Gene3D" id="3.40.50.2300">
    <property type="match status" value="1"/>
</dbReference>
<dbReference type="PRINTS" id="PR00344">
    <property type="entry name" value="BCTRLSENSOR"/>
</dbReference>
<evidence type="ECO:0000259" key="7">
    <source>
        <dbReference type="PROSITE" id="PS50109"/>
    </source>
</evidence>
<dbReference type="InterPro" id="IPR000700">
    <property type="entry name" value="PAS-assoc_C"/>
</dbReference>
<dbReference type="SUPFAM" id="SSF52172">
    <property type="entry name" value="CheY-like"/>
    <property type="match status" value="1"/>
</dbReference>
<dbReference type="InterPro" id="IPR004358">
    <property type="entry name" value="Sig_transdc_His_kin-like_C"/>
</dbReference>
<dbReference type="KEGG" id="pbm:CL52_03445"/>
<proteinExistence type="predicted"/>
<dbReference type="GeneID" id="77258968"/>
<feature type="modified residue" description="4-aspartylphosphate" evidence="5">
    <location>
        <position position="648"/>
    </location>
</feature>
<dbReference type="SMART" id="SM00091">
    <property type="entry name" value="PAS"/>
    <property type="match status" value="2"/>
</dbReference>
<dbReference type="InterPro" id="IPR003594">
    <property type="entry name" value="HATPase_dom"/>
</dbReference>
<evidence type="ECO:0000313" key="12">
    <source>
        <dbReference type="EMBL" id="SDM87936.1"/>
    </source>
</evidence>
<keyword evidence="6" id="KW-0175">Coiled coil</keyword>
<evidence type="ECO:0000256" key="1">
    <source>
        <dbReference type="ARBA" id="ARBA00000085"/>
    </source>
</evidence>
<dbReference type="PROSITE" id="PS50113">
    <property type="entry name" value="PAC"/>
    <property type="match status" value="1"/>
</dbReference>
<name>A0A8D3XZB9_9GAMM</name>
<evidence type="ECO:0000256" key="6">
    <source>
        <dbReference type="SAM" id="Coils"/>
    </source>
</evidence>
<evidence type="ECO:0000256" key="2">
    <source>
        <dbReference type="ARBA" id="ARBA00012438"/>
    </source>
</evidence>
<dbReference type="PROSITE" id="PS50112">
    <property type="entry name" value="PAS"/>
    <property type="match status" value="1"/>
</dbReference>
<dbReference type="Pfam" id="PF00072">
    <property type="entry name" value="Response_reg"/>
    <property type="match status" value="1"/>
</dbReference>
<dbReference type="InterPro" id="IPR005467">
    <property type="entry name" value="His_kinase_dom"/>
</dbReference>
<evidence type="ECO:0000259" key="8">
    <source>
        <dbReference type="PROSITE" id="PS50110"/>
    </source>
</evidence>
<evidence type="ECO:0000256" key="3">
    <source>
        <dbReference type="ARBA" id="ARBA00022553"/>
    </source>
</evidence>
<evidence type="ECO:0000256" key="5">
    <source>
        <dbReference type="PROSITE-ProRule" id="PRU00169"/>
    </source>
</evidence>
<gene>
    <name evidence="11" type="ORF">CL52_03445</name>
    <name evidence="12" type="ORF">SAMN05660875_11134</name>
</gene>
<feature type="domain" description="Response regulatory" evidence="8">
    <location>
        <begin position="599"/>
        <end position="710"/>
    </location>
</feature>
<dbReference type="InterPro" id="IPR000014">
    <property type="entry name" value="PAS"/>
</dbReference>
<evidence type="ECO:0000259" key="9">
    <source>
        <dbReference type="PROSITE" id="PS50112"/>
    </source>
</evidence>
<dbReference type="Gene3D" id="1.10.287.130">
    <property type="match status" value="1"/>
</dbReference>
<dbReference type="CDD" id="cd00130">
    <property type="entry name" value="PAS"/>
    <property type="match status" value="2"/>
</dbReference>
<keyword evidence="14" id="KW-1185">Reference proteome</keyword>
<dbReference type="InterPro" id="IPR001789">
    <property type="entry name" value="Sig_transdc_resp-reg_receiver"/>
</dbReference>
<feature type="coiled-coil region" evidence="6">
    <location>
        <begin position="289"/>
        <end position="334"/>
    </location>
</feature>
<dbReference type="InterPro" id="IPR013656">
    <property type="entry name" value="PAS_4"/>
</dbReference>